<accession>A0A4C1XRW3</accession>
<organism evidence="2 3">
    <name type="scientific">Eumeta variegata</name>
    <name type="common">Bagworm moth</name>
    <name type="synonym">Eumeta japonica</name>
    <dbReference type="NCBI Taxonomy" id="151549"/>
    <lineage>
        <taxon>Eukaryota</taxon>
        <taxon>Metazoa</taxon>
        <taxon>Ecdysozoa</taxon>
        <taxon>Arthropoda</taxon>
        <taxon>Hexapoda</taxon>
        <taxon>Insecta</taxon>
        <taxon>Pterygota</taxon>
        <taxon>Neoptera</taxon>
        <taxon>Endopterygota</taxon>
        <taxon>Lepidoptera</taxon>
        <taxon>Glossata</taxon>
        <taxon>Ditrysia</taxon>
        <taxon>Tineoidea</taxon>
        <taxon>Psychidae</taxon>
        <taxon>Oiketicinae</taxon>
        <taxon>Eumeta</taxon>
    </lineage>
</organism>
<dbReference type="AlphaFoldDB" id="A0A4C1XRW3"/>
<feature type="compositionally biased region" description="Basic and acidic residues" evidence="1">
    <location>
        <begin position="44"/>
        <end position="56"/>
    </location>
</feature>
<dbReference type="EMBL" id="BGZK01000964">
    <property type="protein sequence ID" value="GBP66686.1"/>
    <property type="molecule type" value="Genomic_DNA"/>
</dbReference>
<keyword evidence="3" id="KW-1185">Reference proteome</keyword>
<dbReference type="OrthoDB" id="8123886at2759"/>
<reference evidence="2 3" key="1">
    <citation type="journal article" date="2019" name="Commun. Biol.">
        <title>The bagworm genome reveals a unique fibroin gene that provides high tensile strength.</title>
        <authorList>
            <person name="Kono N."/>
            <person name="Nakamura H."/>
            <person name="Ohtoshi R."/>
            <person name="Tomita M."/>
            <person name="Numata K."/>
            <person name="Arakawa K."/>
        </authorList>
    </citation>
    <scope>NUCLEOTIDE SEQUENCE [LARGE SCALE GENOMIC DNA]</scope>
</reference>
<feature type="compositionally biased region" description="Polar residues" evidence="1">
    <location>
        <begin position="80"/>
        <end position="102"/>
    </location>
</feature>
<gene>
    <name evidence="2" type="ORF">EVAR_79041_1</name>
</gene>
<evidence type="ECO:0000313" key="2">
    <source>
        <dbReference type="EMBL" id="GBP66686.1"/>
    </source>
</evidence>
<comment type="caution">
    <text evidence="2">The sequence shown here is derived from an EMBL/GenBank/DDBJ whole genome shotgun (WGS) entry which is preliminary data.</text>
</comment>
<feature type="region of interest" description="Disordered" evidence="1">
    <location>
        <begin position="129"/>
        <end position="148"/>
    </location>
</feature>
<protein>
    <submittedName>
        <fullName evidence="2">Uncharacterized protein</fullName>
    </submittedName>
</protein>
<evidence type="ECO:0000256" key="1">
    <source>
        <dbReference type="SAM" id="MobiDB-lite"/>
    </source>
</evidence>
<feature type="region of interest" description="Disordered" evidence="1">
    <location>
        <begin position="80"/>
        <end position="104"/>
    </location>
</feature>
<sequence length="280" mass="31204">MMCFPTERNQEEGTTSVQTKVEKKKAAVELYQLTEMGTENSVPSEEREEWKSGNHAKRNEIRKGDFILRGIDASVILDNSSPIVLPSPSASGKRTASSALSSDDSEVFDATIRGSDDDAKEFQLVKPRKTKNKKTRRRRVSKTNSDDMETELVPRVPINFKDLSAFIDTPQAREATAVSPAIAGANVVNNKMTGNRLTTPPKLNLLPQSFHTHPLDEECKVKAVIRSILVEFPTDEVMTDLAYQGYAVHSVHRLHRKDGTSVRLVLAVLNKANNIKDIYK</sequence>
<feature type="compositionally biased region" description="Basic residues" evidence="1">
    <location>
        <begin position="129"/>
        <end position="141"/>
    </location>
</feature>
<dbReference type="Proteomes" id="UP000299102">
    <property type="component" value="Unassembled WGS sequence"/>
</dbReference>
<feature type="region of interest" description="Disordered" evidence="1">
    <location>
        <begin position="34"/>
        <end position="56"/>
    </location>
</feature>
<feature type="region of interest" description="Disordered" evidence="1">
    <location>
        <begin position="1"/>
        <end position="20"/>
    </location>
</feature>
<proteinExistence type="predicted"/>
<name>A0A4C1XRW3_EUMVA</name>
<evidence type="ECO:0000313" key="3">
    <source>
        <dbReference type="Proteomes" id="UP000299102"/>
    </source>
</evidence>